<evidence type="ECO:0000313" key="2">
    <source>
        <dbReference type="EMBL" id="KAG9244386.1"/>
    </source>
</evidence>
<gene>
    <name evidence="2" type="ORF">BJ878DRAFT_506442</name>
</gene>
<feature type="transmembrane region" description="Helical" evidence="1">
    <location>
        <begin position="537"/>
        <end position="556"/>
    </location>
</feature>
<feature type="transmembrane region" description="Helical" evidence="1">
    <location>
        <begin position="94"/>
        <end position="116"/>
    </location>
</feature>
<feature type="transmembrane region" description="Helical" evidence="1">
    <location>
        <begin position="275"/>
        <end position="295"/>
    </location>
</feature>
<protein>
    <submittedName>
        <fullName evidence="2">Uncharacterized protein</fullName>
    </submittedName>
</protein>
<dbReference type="Proteomes" id="UP000887226">
    <property type="component" value="Unassembled WGS sequence"/>
</dbReference>
<feature type="transmembrane region" description="Helical" evidence="1">
    <location>
        <begin position="247"/>
        <end position="269"/>
    </location>
</feature>
<feature type="transmembrane region" description="Helical" evidence="1">
    <location>
        <begin position="478"/>
        <end position="498"/>
    </location>
</feature>
<accession>A0A9P7Z311</accession>
<feature type="transmembrane region" description="Helical" evidence="1">
    <location>
        <begin position="412"/>
        <end position="435"/>
    </location>
</feature>
<proteinExistence type="predicted"/>
<dbReference type="OrthoDB" id="5392263at2759"/>
<sequence length="588" mass="66533">MGVSNSVLNVLTYLIPFAGLASAHGKFDQCLATIAEIMNGTKNNTYGWNEAIHLYNGTIRGFDESTGEKKPLTLTYEGCKLMCNGNVPDPNDVFTALSVLTTWVLPSVALFSNLPYEALSKKKIRKTFEAFTSWIGSPQTALTTTLFNIHVMRRCQIMSKKEPQTELNYRDVLYILSCVGQYEYRTFGTRRSTVISNIRDRRDRALVYGILTPLENTNERDVIYTRVIAQNLAFQLRCNRRRGVFPVLINVAWFIVAFAFSLVTAFANLGDNTTAHSLALGIFVAWLPVLICSTIMDRNPTASTRCRVLIDRWLYQCEQISNCPQGSEPAWWEPPNRQMNLPGSDMDMTVGDYIGQGRRLRYCGVTNALLEIVEKYAPSDSGRASRSQRFQDYQRAMTLEFTRTLTRRPASWWIICGVAHLFVIQQNFLAFVVSFQTPTIGLGCRSALFLGYFLVSLITSSIQLCFQEPPPWTRRITVSANTFNTLLLLVIMMLQVIGGLNNCYCKTSQIGTKRYGGYTDLENAQFYKTAFHVVKTWATAAAFGLSGCLLLITWNLKCWAKTSPLWTNNEDPHYGPDQDDRVDMKWLT</sequence>
<feature type="transmembrane region" description="Helical" evidence="1">
    <location>
        <begin position="447"/>
        <end position="466"/>
    </location>
</feature>
<comment type="caution">
    <text evidence="2">The sequence shown here is derived from an EMBL/GenBank/DDBJ whole genome shotgun (WGS) entry which is preliminary data.</text>
</comment>
<keyword evidence="1" id="KW-0812">Transmembrane</keyword>
<evidence type="ECO:0000256" key="1">
    <source>
        <dbReference type="SAM" id="Phobius"/>
    </source>
</evidence>
<keyword evidence="1" id="KW-0472">Membrane</keyword>
<organism evidence="2 3">
    <name type="scientific">Calycina marina</name>
    <dbReference type="NCBI Taxonomy" id="1763456"/>
    <lineage>
        <taxon>Eukaryota</taxon>
        <taxon>Fungi</taxon>
        <taxon>Dikarya</taxon>
        <taxon>Ascomycota</taxon>
        <taxon>Pezizomycotina</taxon>
        <taxon>Leotiomycetes</taxon>
        <taxon>Helotiales</taxon>
        <taxon>Pezizellaceae</taxon>
        <taxon>Calycina</taxon>
    </lineage>
</organism>
<dbReference type="EMBL" id="MU253909">
    <property type="protein sequence ID" value="KAG9244386.1"/>
    <property type="molecule type" value="Genomic_DNA"/>
</dbReference>
<evidence type="ECO:0000313" key="3">
    <source>
        <dbReference type="Proteomes" id="UP000887226"/>
    </source>
</evidence>
<reference evidence="2" key="1">
    <citation type="journal article" date="2021" name="IMA Fungus">
        <title>Genomic characterization of three marine fungi, including Emericellopsis atlantica sp. nov. with signatures of a generalist lifestyle and marine biomass degradation.</title>
        <authorList>
            <person name="Hagestad O.C."/>
            <person name="Hou L."/>
            <person name="Andersen J.H."/>
            <person name="Hansen E.H."/>
            <person name="Altermark B."/>
            <person name="Li C."/>
            <person name="Kuhnert E."/>
            <person name="Cox R.J."/>
            <person name="Crous P.W."/>
            <person name="Spatafora J.W."/>
            <person name="Lail K."/>
            <person name="Amirebrahimi M."/>
            <person name="Lipzen A."/>
            <person name="Pangilinan J."/>
            <person name="Andreopoulos W."/>
            <person name="Hayes R.D."/>
            <person name="Ng V."/>
            <person name="Grigoriev I.V."/>
            <person name="Jackson S.A."/>
            <person name="Sutton T.D.S."/>
            <person name="Dobson A.D.W."/>
            <person name="Rama T."/>
        </authorList>
    </citation>
    <scope>NUCLEOTIDE SEQUENCE</scope>
    <source>
        <strain evidence="2">TRa3180A</strain>
    </source>
</reference>
<keyword evidence="3" id="KW-1185">Reference proteome</keyword>
<dbReference type="AlphaFoldDB" id="A0A9P7Z311"/>
<keyword evidence="1" id="KW-1133">Transmembrane helix</keyword>
<name>A0A9P7Z311_9HELO</name>